<comment type="caution">
    <text evidence="2">The sequence shown here is derived from an EMBL/GenBank/DDBJ whole genome shotgun (WGS) entry which is preliminary data.</text>
</comment>
<organism evidence="2 3">
    <name type="scientific">Dreissena polymorpha</name>
    <name type="common">Zebra mussel</name>
    <name type="synonym">Mytilus polymorpha</name>
    <dbReference type="NCBI Taxonomy" id="45954"/>
    <lineage>
        <taxon>Eukaryota</taxon>
        <taxon>Metazoa</taxon>
        <taxon>Spiralia</taxon>
        <taxon>Lophotrochozoa</taxon>
        <taxon>Mollusca</taxon>
        <taxon>Bivalvia</taxon>
        <taxon>Autobranchia</taxon>
        <taxon>Heteroconchia</taxon>
        <taxon>Euheterodonta</taxon>
        <taxon>Imparidentia</taxon>
        <taxon>Neoheterodontei</taxon>
        <taxon>Myida</taxon>
        <taxon>Dreissenoidea</taxon>
        <taxon>Dreissenidae</taxon>
        <taxon>Dreissena</taxon>
    </lineage>
</organism>
<evidence type="ECO:0000313" key="3">
    <source>
        <dbReference type="Proteomes" id="UP000828390"/>
    </source>
</evidence>
<feature type="region of interest" description="Disordered" evidence="1">
    <location>
        <begin position="1"/>
        <end position="157"/>
    </location>
</feature>
<accession>A0A9D4MAJ0</accession>
<dbReference type="Proteomes" id="UP000828390">
    <property type="component" value="Unassembled WGS sequence"/>
</dbReference>
<feature type="compositionally biased region" description="Basic residues" evidence="1">
    <location>
        <begin position="146"/>
        <end position="156"/>
    </location>
</feature>
<reference evidence="2" key="1">
    <citation type="journal article" date="2019" name="bioRxiv">
        <title>The Genome of the Zebra Mussel, Dreissena polymorpha: A Resource for Invasive Species Research.</title>
        <authorList>
            <person name="McCartney M.A."/>
            <person name="Auch B."/>
            <person name="Kono T."/>
            <person name="Mallez S."/>
            <person name="Zhang Y."/>
            <person name="Obille A."/>
            <person name="Becker A."/>
            <person name="Abrahante J.E."/>
            <person name="Garbe J."/>
            <person name="Badalamenti J.P."/>
            <person name="Herman A."/>
            <person name="Mangelson H."/>
            <person name="Liachko I."/>
            <person name="Sullivan S."/>
            <person name="Sone E.D."/>
            <person name="Koren S."/>
            <person name="Silverstein K.A.T."/>
            <person name="Beckman K.B."/>
            <person name="Gohl D.M."/>
        </authorList>
    </citation>
    <scope>NUCLEOTIDE SEQUENCE</scope>
    <source>
        <strain evidence="2">Duluth1</strain>
        <tissue evidence="2">Whole animal</tissue>
    </source>
</reference>
<dbReference type="OrthoDB" id="6134018at2759"/>
<keyword evidence="3" id="KW-1185">Reference proteome</keyword>
<feature type="compositionally biased region" description="Polar residues" evidence="1">
    <location>
        <begin position="77"/>
        <end position="86"/>
    </location>
</feature>
<name>A0A9D4MAJ0_DREPO</name>
<gene>
    <name evidence="2" type="ORF">DPMN_035235</name>
</gene>
<evidence type="ECO:0000256" key="1">
    <source>
        <dbReference type="SAM" id="MobiDB-lite"/>
    </source>
</evidence>
<feature type="compositionally biased region" description="Basic and acidic residues" evidence="1">
    <location>
        <begin position="65"/>
        <end position="76"/>
    </location>
</feature>
<dbReference type="AlphaFoldDB" id="A0A9D4MAJ0"/>
<sequence length="295" mass="32701">MPQKPRSRCKSRQLSPSQTRSGRKYTSTTSESTDASRQCFLGDKKNGSKEKNGSRPSTRCKHSARKDVAKSFHENDSNASTAGKSTNRSDDKIKNGRKTSIRGLRTFSGQGHANRTLHTPTIVTHRTRSSRTVSSAGENAKAPGGSRKRVRRKQRRREVEQIFVGPGLSYTRSGQCYADMATDSGEMLSCHRGVPKQTRIQQHIRELKNRIHSLPFPSRPLPPDDDFRSLVTELKMRLAATSPLLSESGSRGGLIKVSARTSGQRLVPIWTVDRAQEHVLVGHVKVKVDSSGRGF</sequence>
<evidence type="ECO:0000313" key="2">
    <source>
        <dbReference type="EMBL" id="KAH3872022.1"/>
    </source>
</evidence>
<feature type="compositionally biased region" description="Polar residues" evidence="1">
    <location>
        <begin position="107"/>
        <end position="119"/>
    </location>
</feature>
<protein>
    <submittedName>
        <fullName evidence="2">Uncharacterized protein</fullName>
    </submittedName>
</protein>
<feature type="compositionally biased region" description="Polar residues" evidence="1">
    <location>
        <begin position="12"/>
        <end position="36"/>
    </location>
</feature>
<reference evidence="2" key="2">
    <citation type="submission" date="2020-11" db="EMBL/GenBank/DDBJ databases">
        <authorList>
            <person name="McCartney M.A."/>
            <person name="Auch B."/>
            <person name="Kono T."/>
            <person name="Mallez S."/>
            <person name="Becker A."/>
            <person name="Gohl D.M."/>
            <person name="Silverstein K.A.T."/>
            <person name="Koren S."/>
            <person name="Bechman K.B."/>
            <person name="Herman A."/>
            <person name="Abrahante J.E."/>
            <person name="Garbe J."/>
        </authorList>
    </citation>
    <scope>NUCLEOTIDE SEQUENCE</scope>
    <source>
        <strain evidence="2">Duluth1</strain>
        <tissue evidence="2">Whole animal</tissue>
    </source>
</reference>
<feature type="compositionally biased region" description="Basic and acidic residues" evidence="1">
    <location>
        <begin position="42"/>
        <end position="53"/>
    </location>
</feature>
<feature type="compositionally biased region" description="Basic residues" evidence="1">
    <location>
        <begin position="1"/>
        <end position="11"/>
    </location>
</feature>
<dbReference type="EMBL" id="JAIWYP010000002">
    <property type="protein sequence ID" value="KAH3872022.1"/>
    <property type="molecule type" value="Genomic_DNA"/>
</dbReference>
<proteinExistence type="predicted"/>